<reference evidence="2 3" key="1">
    <citation type="submission" date="2018-06" db="EMBL/GenBank/DDBJ databases">
        <title>Marinomonas sp. YLB-05 draft genome sequence.</title>
        <authorList>
            <person name="Yu L."/>
            <person name="Tang X."/>
        </authorList>
    </citation>
    <scope>NUCLEOTIDE SEQUENCE [LARGE SCALE GENOMIC DNA]</scope>
    <source>
        <strain evidence="2 3">YLB-05</strain>
    </source>
</reference>
<evidence type="ECO:0000259" key="1">
    <source>
        <dbReference type="Pfam" id="PF15611"/>
    </source>
</evidence>
<feature type="domain" description="Zorya protein ZorC EH" evidence="1">
    <location>
        <begin position="107"/>
        <end position="464"/>
    </location>
</feature>
<accession>A0A370UEI2</accession>
<organism evidence="2 3">
    <name type="scientific">Marinomonas piezotolerans</name>
    <dbReference type="NCBI Taxonomy" id="2213058"/>
    <lineage>
        <taxon>Bacteria</taxon>
        <taxon>Pseudomonadati</taxon>
        <taxon>Pseudomonadota</taxon>
        <taxon>Gammaproteobacteria</taxon>
        <taxon>Oceanospirillales</taxon>
        <taxon>Oceanospirillaceae</taxon>
        <taxon>Marinomonas</taxon>
    </lineage>
</organism>
<dbReference type="InterPro" id="IPR028943">
    <property type="entry name" value="ZorC_EH_Signature_dom"/>
</dbReference>
<keyword evidence="3" id="KW-1185">Reference proteome</keyword>
<proteinExistence type="predicted"/>
<dbReference type="RefSeq" id="WP_115466778.1">
    <property type="nucleotide sequence ID" value="NZ_QKRA01000001.1"/>
</dbReference>
<protein>
    <recommendedName>
        <fullName evidence="1">Zorya protein ZorC EH domain-containing protein</fullName>
    </recommendedName>
</protein>
<dbReference type="OrthoDB" id="5431366at2"/>
<dbReference type="AlphaFoldDB" id="A0A370UEI2"/>
<sequence>MLQLPSIPKLQDAQWEKVTEEWVKLTANTKKIADGAGQSQEFKALEEGIRRLILNGEFDQVKKVIKKRRGVRVLTQLWIDNEDVRRRSLNDSFIDHIKELHPKLGMSSLMNLIALLYRYFDMLNIDSVFEKLTTWLQGQIDFRLSDRKQPSNTILSSLHQHKNWLFDLSAPKAVVDLAKKNHLDLSDQLKKLRLNDLPQGRFLNICHAQYYLETLKEIPLGESHDILAELSKSEVAKMPYEDGKRIGHIALEIMIDRSGGAPSSIWQNFVLDMAGDPRIANTAKNYREWWQPIGEHRIKMVTSWLAKEDLRLFLGAIEEYGKQSGDDALNRMFPARKKFLEGLYEHGIIRNTRLMLGQSAATTVKKVLGKSMTTSFIKLSDSHMNDKAVIYLDCGEFHIIEGSHQFKLWIYTGLPSSRLSDYSLKSLSHLDLTVGFVRDFNKSYDGNYKAITHSPTTWQKNAIEFLAENGVVLDLEKVLSREDYQVYIRRFGVPVVKKIKSDLSKTLEAQILSVIEINSSIKGKSIVNALLTEFGLVVERSKINSILYSLRSEGKVLLDDGYFWSLPNTNSDHVTHEPTAQQSFDDLSAEGRKILHKIEQLGSCNLFNLRTSLDVTANHCLKYIRGELAPFVEKDFNQMYRLKQK</sequence>
<dbReference type="Proteomes" id="UP000254326">
    <property type="component" value="Unassembled WGS sequence"/>
</dbReference>
<evidence type="ECO:0000313" key="2">
    <source>
        <dbReference type="EMBL" id="RDL46192.1"/>
    </source>
</evidence>
<dbReference type="EMBL" id="QKRA01000001">
    <property type="protein sequence ID" value="RDL46192.1"/>
    <property type="molecule type" value="Genomic_DNA"/>
</dbReference>
<name>A0A370UEI2_9GAMM</name>
<gene>
    <name evidence="2" type="ORF">DN730_03915</name>
</gene>
<comment type="caution">
    <text evidence="2">The sequence shown here is derived from an EMBL/GenBank/DDBJ whole genome shotgun (WGS) entry which is preliminary data.</text>
</comment>
<dbReference type="Pfam" id="PF15611">
    <property type="entry name" value="EH_Signature"/>
    <property type="match status" value="1"/>
</dbReference>
<evidence type="ECO:0000313" key="3">
    <source>
        <dbReference type="Proteomes" id="UP000254326"/>
    </source>
</evidence>